<keyword evidence="3" id="KW-1185">Reference proteome</keyword>
<protein>
    <submittedName>
        <fullName evidence="2">Tripartite tricarboxylate transporter substrate binding protein</fullName>
    </submittedName>
</protein>
<reference evidence="2 3" key="1">
    <citation type="submission" date="2019-04" db="EMBL/GenBank/DDBJ databases">
        <title>Phreatobacter aquaticus sp. nov.</title>
        <authorList>
            <person name="Choi A."/>
            <person name="Baek K."/>
        </authorList>
    </citation>
    <scope>NUCLEOTIDE SEQUENCE [LARGE SCALE GENOMIC DNA]</scope>
    <source>
        <strain evidence="2 3">NMCR1094</strain>
    </source>
</reference>
<gene>
    <name evidence="2" type="ORF">E8L99_11305</name>
</gene>
<dbReference type="InterPro" id="IPR005064">
    <property type="entry name" value="BUG"/>
</dbReference>
<dbReference type="InterPro" id="IPR042100">
    <property type="entry name" value="Bug_dom1"/>
</dbReference>
<proteinExistence type="inferred from homology"/>
<accession>A0A4D7QGG1</accession>
<dbReference type="PANTHER" id="PTHR42928">
    <property type="entry name" value="TRICARBOXYLATE-BINDING PROTEIN"/>
    <property type="match status" value="1"/>
</dbReference>
<evidence type="ECO:0000256" key="1">
    <source>
        <dbReference type="ARBA" id="ARBA00006987"/>
    </source>
</evidence>
<dbReference type="KEGG" id="paqt:E8L99_11305"/>
<name>A0A4D7QGG1_9HYPH</name>
<dbReference type="Gene3D" id="3.40.190.150">
    <property type="entry name" value="Bordetella uptake gene, domain 1"/>
    <property type="match status" value="1"/>
</dbReference>
<dbReference type="Gene3D" id="3.40.190.10">
    <property type="entry name" value="Periplasmic binding protein-like II"/>
    <property type="match status" value="1"/>
</dbReference>
<evidence type="ECO:0000313" key="3">
    <source>
        <dbReference type="Proteomes" id="UP000298588"/>
    </source>
</evidence>
<dbReference type="RefSeq" id="WP_137099629.1">
    <property type="nucleotide sequence ID" value="NZ_CP039865.1"/>
</dbReference>
<dbReference type="PANTHER" id="PTHR42928:SF5">
    <property type="entry name" value="BLR1237 PROTEIN"/>
    <property type="match status" value="1"/>
</dbReference>
<dbReference type="OrthoDB" id="7249444at2"/>
<comment type="similarity">
    <text evidence="1">Belongs to the UPF0065 (bug) family.</text>
</comment>
<sequence length="343" mass="35420">MSEITGKPAGTPHALLDRRAFVGAALSAPLALPASEALAQAASTDWPARAVTIVEGYPPGGLTDVTSRIVAEHMARTLNASVVVENRPGAATSVAATGVARAQPDGYTLLMGTTTLAINRTLQPNLTPREPDKELAPIGMVFRTAFILHVHPSLPVKTVGELVAHCKANPGKIAFGSPGTGSVSHLCLEIFKAQAGIDILHVPYRGGGGAALDLQAGRIHAVFQGVQEAMAFIQAGNTRGLGVSVKSGVPLFPDLPPIANTVPGFGEVTFWQGLFAPAATPPAIIAKVGDALSKATEDPALRARLAAQGIDVLTGDAAALRAMLASETQRWGDVIRTANIKLE</sequence>
<dbReference type="Proteomes" id="UP000298588">
    <property type="component" value="Chromosome"/>
</dbReference>
<dbReference type="Pfam" id="PF03401">
    <property type="entry name" value="TctC"/>
    <property type="match status" value="1"/>
</dbReference>
<dbReference type="SUPFAM" id="SSF53850">
    <property type="entry name" value="Periplasmic binding protein-like II"/>
    <property type="match status" value="1"/>
</dbReference>
<dbReference type="PIRSF" id="PIRSF017082">
    <property type="entry name" value="YflP"/>
    <property type="match status" value="1"/>
</dbReference>
<dbReference type="EMBL" id="CP039865">
    <property type="protein sequence ID" value="QCK86298.1"/>
    <property type="molecule type" value="Genomic_DNA"/>
</dbReference>
<dbReference type="AlphaFoldDB" id="A0A4D7QGG1"/>
<evidence type="ECO:0000313" key="2">
    <source>
        <dbReference type="EMBL" id="QCK86298.1"/>
    </source>
</evidence>
<organism evidence="2 3">
    <name type="scientific">Phreatobacter aquaticus</name>
    <dbReference type="NCBI Taxonomy" id="2570229"/>
    <lineage>
        <taxon>Bacteria</taxon>
        <taxon>Pseudomonadati</taxon>
        <taxon>Pseudomonadota</taxon>
        <taxon>Alphaproteobacteria</taxon>
        <taxon>Hyphomicrobiales</taxon>
        <taxon>Phreatobacteraceae</taxon>
        <taxon>Phreatobacter</taxon>
    </lineage>
</organism>